<dbReference type="EMBL" id="JBELQB010000015">
    <property type="protein sequence ID" value="MFL9839059.1"/>
    <property type="molecule type" value="Genomic_DNA"/>
</dbReference>
<dbReference type="Pfam" id="PF18962">
    <property type="entry name" value="Por_Secre_tail"/>
    <property type="match status" value="1"/>
</dbReference>
<dbReference type="NCBIfam" id="NF045639">
    <property type="entry name" value="GCX_COOH"/>
    <property type="match status" value="1"/>
</dbReference>
<evidence type="ECO:0000256" key="2">
    <source>
        <dbReference type="SAM" id="SignalP"/>
    </source>
</evidence>
<evidence type="ECO:0000313" key="5">
    <source>
        <dbReference type="Proteomes" id="UP001629059"/>
    </source>
</evidence>
<proteinExistence type="predicted"/>
<name>A0ABW8YGF0_9FLAO</name>
<evidence type="ECO:0000259" key="3">
    <source>
        <dbReference type="Pfam" id="PF18962"/>
    </source>
</evidence>
<organism evidence="4 5">
    <name type="scientific">Flavobacterium rhizophilum</name>
    <dbReference type="NCBI Taxonomy" id="3163296"/>
    <lineage>
        <taxon>Bacteria</taxon>
        <taxon>Pseudomonadati</taxon>
        <taxon>Bacteroidota</taxon>
        <taxon>Flavobacteriia</taxon>
        <taxon>Flavobacteriales</taxon>
        <taxon>Flavobacteriaceae</taxon>
        <taxon>Flavobacterium</taxon>
    </lineage>
</organism>
<evidence type="ECO:0000313" key="4">
    <source>
        <dbReference type="EMBL" id="MFL9839059.1"/>
    </source>
</evidence>
<feature type="signal peptide" evidence="2">
    <location>
        <begin position="1"/>
        <end position="22"/>
    </location>
</feature>
<gene>
    <name evidence="4" type="ORF">ABS768_16235</name>
</gene>
<protein>
    <submittedName>
        <fullName evidence="4">T9SS type A sorting domain-containing protein</fullName>
    </submittedName>
</protein>
<feature type="domain" description="Secretion system C-terminal sorting" evidence="3">
    <location>
        <begin position="669"/>
        <end position="729"/>
    </location>
</feature>
<sequence>MKNLYIYTLLTLLCCLSGFSQTEDYIKTEKERIKKAQEIEHKIESFIYQNLQKFSLTPEKEEQVKNSVIEESKEHGHEVFDGTIESAILEIKKDELRKLYLKENPEAKITLKATPVPLSVPADCINGDFEDGIAGYTFTRWRPTVNFNIVDCNVDTSGPEYEPFTPTGTNNFTQEGATLVTQGFDPSLEAFNIQMPRVNNGTFSLKLNRSAGSRDVCTMSRQITPSDNIVAFSYSLIVQNPHPTIPNVQPFFTARIYNGNGDIISNNPICIKADANNDVFDQVGTGQNALLYTGWICDRLTIPSEYVGQPLRLEFVMTDCGQGAHYGTVYLDDICGTTCDNPPFGSIQLNDQGYNCPTDPFDVCGVLTDPEGSVLSSVVLNILDENGSVFTSVTNPTMNGSAFCFEVDPAVFNGTGEYTFQVVATYTIGTFVYTLSATGATEATDLSFSNGANILNSYVIEGQLYWTDSDTSYDLEFVGDPTCCPGVTHTNPRTNYFATTVEENNINLYYVAYILNYECFRWRIRTSCGNWSEWCCLTTSQGNDFPPEADWGNPYEPACYDENTNLCEQYLYEDENVPADETSFEQREISITAVNTINANNGRAIYKAGHFVELLPDFHAEYGSFLLAEIEECIPQTIFNNIALKSLDGGLQEIALVQQSLQPENGFKVYPNPTNGSITVQFEEEVNEFILYDVTGKQLMNISNSAENEAEIDLSNLAPGVYFLTADGAPIQKIVKN</sequence>
<dbReference type="InterPro" id="IPR026444">
    <property type="entry name" value="Secre_tail"/>
</dbReference>
<feature type="chain" id="PRO_5046049184" evidence="2">
    <location>
        <begin position="23"/>
        <end position="737"/>
    </location>
</feature>
<dbReference type="InterPro" id="IPR055015">
    <property type="entry name" value="GCX_COOH"/>
</dbReference>
<evidence type="ECO:0000256" key="1">
    <source>
        <dbReference type="ARBA" id="ARBA00022729"/>
    </source>
</evidence>
<keyword evidence="1 2" id="KW-0732">Signal</keyword>
<dbReference type="RefSeq" id="WP_408076017.1">
    <property type="nucleotide sequence ID" value="NZ_JBELQB010000015.1"/>
</dbReference>
<reference evidence="4 5" key="1">
    <citation type="submission" date="2024-06" db="EMBL/GenBank/DDBJ databases">
        <authorList>
            <person name="Kaempfer P."/>
            <person name="Viver T."/>
        </authorList>
    </citation>
    <scope>NUCLEOTIDE SEQUENCE [LARGE SCALE GENOMIC DNA]</scope>
    <source>
        <strain evidence="4 5">ST-75</strain>
    </source>
</reference>
<keyword evidence="5" id="KW-1185">Reference proteome</keyword>
<accession>A0ABW8YGF0</accession>
<dbReference type="NCBIfam" id="TIGR04183">
    <property type="entry name" value="Por_Secre_tail"/>
    <property type="match status" value="1"/>
</dbReference>
<comment type="caution">
    <text evidence="4">The sequence shown here is derived from an EMBL/GenBank/DDBJ whole genome shotgun (WGS) entry which is preliminary data.</text>
</comment>
<dbReference type="Proteomes" id="UP001629059">
    <property type="component" value="Unassembled WGS sequence"/>
</dbReference>